<comment type="caution">
    <text evidence="1">The sequence shown here is derived from an EMBL/GenBank/DDBJ whole genome shotgun (WGS) entry which is preliminary data.</text>
</comment>
<dbReference type="PROSITE" id="PS51257">
    <property type="entry name" value="PROKAR_LIPOPROTEIN"/>
    <property type="match status" value="1"/>
</dbReference>
<dbReference type="RefSeq" id="WP_203830719.1">
    <property type="nucleotide sequence ID" value="NZ_BAAATY010000057.1"/>
</dbReference>
<keyword evidence="2" id="KW-1185">Reference proteome</keyword>
<dbReference type="EMBL" id="BOMS01000163">
    <property type="protein sequence ID" value="GIE73072.1"/>
    <property type="molecule type" value="Genomic_DNA"/>
</dbReference>
<protein>
    <submittedName>
        <fullName evidence="1">Uncharacterized protein</fullName>
    </submittedName>
</protein>
<sequence>MNLRAALAVGAMGLGTVGGILVVSAPAWAACSVSAAKPTSGHVSKGTRSGCAGAAVNFEVRFEKDVAFLPDLPVAYTYTTFQNGSLSVTGNCGAGNGEYYTWVLQNGSSAVESPRVTQC</sequence>
<reference evidence="1 2" key="1">
    <citation type="submission" date="2021-01" db="EMBL/GenBank/DDBJ databases">
        <title>Whole genome shotgun sequence of Actinoplanes palleronii NBRC 14916.</title>
        <authorList>
            <person name="Komaki H."/>
            <person name="Tamura T."/>
        </authorList>
    </citation>
    <scope>NUCLEOTIDE SEQUENCE [LARGE SCALE GENOMIC DNA]</scope>
    <source>
        <strain evidence="1 2">NBRC 14916</strain>
    </source>
</reference>
<organism evidence="1 2">
    <name type="scientific">Actinoplanes palleronii</name>
    <dbReference type="NCBI Taxonomy" id="113570"/>
    <lineage>
        <taxon>Bacteria</taxon>
        <taxon>Bacillati</taxon>
        <taxon>Actinomycetota</taxon>
        <taxon>Actinomycetes</taxon>
        <taxon>Micromonosporales</taxon>
        <taxon>Micromonosporaceae</taxon>
        <taxon>Actinoplanes</taxon>
    </lineage>
</organism>
<gene>
    <name evidence="1" type="ORF">Apa02nite_091800</name>
</gene>
<dbReference type="Proteomes" id="UP000624709">
    <property type="component" value="Unassembled WGS sequence"/>
</dbReference>
<proteinExistence type="predicted"/>
<evidence type="ECO:0000313" key="1">
    <source>
        <dbReference type="EMBL" id="GIE73072.1"/>
    </source>
</evidence>
<accession>A0ABQ4BQY6</accession>
<evidence type="ECO:0000313" key="2">
    <source>
        <dbReference type="Proteomes" id="UP000624709"/>
    </source>
</evidence>
<name>A0ABQ4BQY6_9ACTN</name>